<dbReference type="Proteomes" id="UP000030634">
    <property type="component" value="Chromosome"/>
</dbReference>
<evidence type="ECO:0000313" key="3">
    <source>
        <dbReference type="Proteomes" id="UP000030634"/>
    </source>
</evidence>
<protein>
    <submittedName>
        <fullName evidence="2">CoA-binding protein</fullName>
    </submittedName>
</protein>
<sequence>MTLVHSKPDVIRILTDHKVIAVVGFHHDSAKPAFYVPEYMHRQGYTIIPVNPSLAARGESYFGHKAVATLAEIGTPVDIVDVFRRSDKVPDHLDDILAMDPLPKVVWLQLGIRNDAVARELSARGIDVVQDRCLLADHRALL</sequence>
<dbReference type="PANTHER" id="PTHR33303:SF2">
    <property type="entry name" value="COA-BINDING DOMAIN-CONTAINING PROTEIN"/>
    <property type="match status" value="1"/>
</dbReference>
<gene>
    <name evidence="2" type="ORF">QR90_02060</name>
</gene>
<dbReference type="Pfam" id="PF13380">
    <property type="entry name" value="CoA_binding_2"/>
    <property type="match status" value="1"/>
</dbReference>
<name>A0A0A7KG09_9DEIO</name>
<dbReference type="STRING" id="1182571.QR90_02060"/>
<dbReference type="InterPro" id="IPR003781">
    <property type="entry name" value="CoA-bd"/>
</dbReference>
<dbReference type="AlphaFoldDB" id="A0A0A7KG09"/>
<reference evidence="3" key="1">
    <citation type="submission" date="2014-11" db="EMBL/GenBank/DDBJ databases">
        <title>Hymenobacter sp. DG25B genome submission.</title>
        <authorList>
            <person name="Jung H.-Y."/>
            <person name="Kim M.K."/>
            <person name="Srinivasan S."/>
            <person name="Lim S."/>
        </authorList>
    </citation>
    <scope>NUCLEOTIDE SEQUENCE [LARGE SCALE GENOMIC DNA]</scope>
    <source>
        <strain evidence="3">DY59</strain>
    </source>
</reference>
<dbReference type="EMBL" id="CP010028">
    <property type="protein sequence ID" value="AIZ44154.1"/>
    <property type="molecule type" value="Genomic_DNA"/>
</dbReference>
<organism evidence="2 3">
    <name type="scientific">Deinococcus radiopugnans</name>
    <dbReference type="NCBI Taxonomy" id="57497"/>
    <lineage>
        <taxon>Bacteria</taxon>
        <taxon>Thermotogati</taxon>
        <taxon>Deinococcota</taxon>
        <taxon>Deinococci</taxon>
        <taxon>Deinococcales</taxon>
        <taxon>Deinococcaceae</taxon>
        <taxon>Deinococcus</taxon>
    </lineage>
</organism>
<dbReference type="KEGG" id="dsw:QR90_02060"/>
<dbReference type="PANTHER" id="PTHR33303">
    <property type="entry name" value="CYTOPLASMIC PROTEIN-RELATED"/>
    <property type="match status" value="1"/>
</dbReference>
<evidence type="ECO:0000313" key="2">
    <source>
        <dbReference type="EMBL" id="AIZ44154.1"/>
    </source>
</evidence>
<proteinExistence type="predicted"/>
<accession>A0A0A7KG09</accession>
<feature type="domain" description="CoA-binding" evidence="1">
    <location>
        <begin position="13"/>
        <end position="112"/>
    </location>
</feature>
<dbReference type="Gene3D" id="3.40.50.720">
    <property type="entry name" value="NAD(P)-binding Rossmann-like Domain"/>
    <property type="match status" value="1"/>
</dbReference>
<dbReference type="HOGENOM" id="CLU_112567_0_1_0"/>
<evidence type="ECO:0000259" key="1">
    <source>
        <dbReference type="SMART" id="SM00881"/>
    </source>
</evidence>
<dbReference type="SMART" id="SM00881">
    <property type="entry name" value="CoA_binding"/>
    <property type="match status" value="1"/>
</dbReference>
<dbReference type="SUPFAM" id="SSF51735">
    <property type="entry name" value="NAD(P)-binding Rossmann-fold domains"/>
    <property type="match status" value="1"/>
</dbReference>
<dbReference type="InterPro" id="IPR036291">
    <property type="entry name" value="NAD(P)-bd_dom_sf"/>
</dbReference>
<dbReference type="RefSeq" id="WP_039681848.1">
    <property type="nucleotide sequence ID" value="NZ_CP010028.1"/>
</dbReference>